<evidence type="ECO:0000256" key="1">
    <source>
        <dbReference type="ARBA" id="ARBA00008282"/>
    </source>
</evidence>
<evidence type="ECO:0000256" key="5">
    <source>
        <dbReference type="ARBA" id="ARBA00022679"/>
    </source>
</evidence>
<evidence type="ECO:0000256" key="3">
    <source>
        <dbReference type="ARBA" id="ARBA00016337"/>
    </source>
</evidence>
<dbReference type="GO" id="GO:0046872">
    <property type="term" value="F:metal ion binding"/>
    <property type="evidence" value="ECO:0007669"/>
    <property type="project" value="UniProtKB-UniRule"/>
</dbReference>
<dbReference type="Gene3D" id="3.10.520.10">
    <property type="entry name" value="ApbE-like domains"/>
    <property type="match status" value="1"/>
</dbReference>
<keyword evidence="6 11" id="KW-0479">Metal-binding</keyword>
<evidence type="ECO:0000256" key="4">
    <source>
        <dbReference type="ARBA" id="ARBA00022630"/>
    </source>
</evidence>
<keyword evidence="8 11" id="KW-0460">Magnesium</keyword>
<feature type="binding site" evidence="12">
    <location>
        <position position="137"/>
    </location>
    <ligand>
        <name>Mg(2+)</name>
        <dbReference type="ChEBI" id="CHEBI:18420"/>
    </ligand>
</feature>
<evidence type="ECO:0000256" key="6">
    <source>
        <dbReference type="ARBA" id="ARBA00022723"/>
    </source>
</evidence>
<evidence type="ECO:0000313" key="14">
    <source>
        <dbReference type="Proteomes" id="UP000676649"/>
    </source>
</evidence>
<comment type="cofactor">
    <cofactor evidence="12">
        <name>Mg(2+)</name>
        <dbReference type="ChEBI" id="CHEBI:18420"/>
    </cofactor>
    <cofactor evidence="12">
        <name>Mn(2+)</name>
        <dbReference type="ChEBI" id="CHEBI:29035"/>
    </cofactor>
    <text evidence="12">Magnesium. Can also use manganese.</text>
</comment>
<evidence type="ECO:0000256" key="12">
    <source>
        <dbReference type="PIRSR" id="PIRSR006268-2"/>
    </source>
</evidence>
<comment type="similarity">
    <text evidence="1 11">Belongs to the ApbE family.</text>
</comment>
<dbReference type="EC" id="2.7.1.180" evidence="2 11"/>
<dbReference type="PANTHER" id="PTHR30040:SF2">
    <property type="entry name" value="FAD:PROTEIN FMN TRANSFERASE"/>
    <property type="match status" value="1"/>
</dbReference>
<dbReference type="PANTHER" id="PTHR30040">
    <property type="entry name" value="THIAMINE BIOSYNTHESIS LIPOPROTEIN APBE"/>
    <property type="match status" value="1"/>
</dbReference>
<evidence type="ECO:0000313" key="13">
    <source>
        <dbReference type="EMBL" id="QWF72538.1"/>
    </source>
</evidence>
<evidence type="ECO:0000256" key="7">
    <source>
        <dbReference type="ARBA" id="ARBA00022827"/>
    </source>
</evidence>
<feature type="binding site" evidence="12">
    <location>
        <position position="253"/>
    </location>
    <ligand>
        <name>Mg(2+)</name>
        <dbReference type="ChEBI" id="CHEBI:18420"/>
    </ligand>
</feature>
<evidence type="ECO:0000256" key="11">
    <source>
        <dbReference type="PIRNR" id="PIRNR006268"/>
    </source>
</evidence>
<keyword evidence="7 11" id="KW-0274">FAD</keyword>
<keyword evidence="14" id="KW-1185">Reference proteome</keyword>
<dbReference type="PIRSF" id="PIRSF006268">
    <property type="entry name" value="ApbE"/>
    <property type="match status" value="1"/>
</dbReference>
<dbReference type="Pfam" id="PF02424">
    <property type="entry name" value="ApbE"/>
    <property type="match status" value="1"/>
</dbReference>
<dbReference type="Proteomes" id="UP000676649">
    <property type="component" value="Chromosome"/>
</dbReference>
<name>A0A975MR72_9GAMM</name>
<sequence>MGTICDLQCYVSSAATGQAISQLVYADVSRLEKRYSRYLTDSYLAHINRAAAAGGEIAVDTETAGLLDYAATCYAQSDGLFDITSGVLRRAWRFDSGKLPEQSVIDSLLETVGWQKLHWQAPLLSFPLPGLEIDLGGVVKEYAADRAAVICQEAGVGHGFVNLGGDIRIIGPHPDGRPWIIGIQHPRDKQLVLQNLELHRGGMASSGDYERCMIIDGVRYGHIINPKTGWPVKHLASVSVVGDFCLIAGSATTIAMLKEQQGPAWLAELGLPYVCMDAAGNICQHPA</sequence>
<keyword evidence="4 11" id="KW-0285">Flavoprotein</keyword>
<gene>
    <name evidence="13" type="ORF">KEF85_09205</name>
</gene>
<evidence type="ECO:0000256" key="10">
    <source>
        <dbReference type="ARBA" id="ARBA00048540"/>
    </source>
</evidence>
<evidence type="ECO:0000256" key="8">
    <source>
        <dbReference type="ARBA" id="ARBA00022842"/>
    </source>
</evidence>
<organism evidence="13 14">
    <name type="scientific">Methylomonas paludis</name>
    <dbReference type="NCBI Taxonomy" id="1173101"/>
    <lineage>
        <taxon>Bacteria</taxon>
        <taxon>Pseudomonadati</taxon>
        <taxon>Pseudomonadota</taxon>
        <taxon>Gammaproteobacteria</taxon>
        <taxon>Methylococcales</taxon>
        <taxon>Methylococcaceae</taxon>
        <taxon>Methylomonas</taxon>
    </lineage>
</organism>
<dbReference type="SUPFAM" id="SSF143631">
    <property type="entry name" value="ApbE-like"/>
    <property type="match status" value="1"/>
</dbReference>
<evidence type="ECO:0000256" key="9">
    <source>
        <dbReference type="ARBA" id="ARBA00031306"/>
    </source>
</evidence>
<dbReference type="InterPro" id="IPR003374">
    <property type="entry name" value="ApbE-like_sf"/>
</dbReference>
<protein>
    <recommendedName>
        <fullName evidence="3 11">FAD:protein FMN transferase</fullName>
        <ecNumber evidence="2 11">2.7.1.180</ecNumber>
    </recommendedName>
    <alternativeName>
        <fullName evidence="9 11">Flavin transferase</fullName>
    </alternativeName>
</protein>
<dbReference type="EMBL" id="CP073754">
    <property type="protein sequence ID" value="QWF72538.1"/>
    <property type="molecule type" value="Genomic_DNA"/>
</dbReference>
<dbReference type="KEGG" id="mpad:KEF85_09205"/>
<keyword evidence="5 11" id="KW-0808">Transferase</keyword>
<comment type="catalytic activity">
    <reaction evidence="10 11">
        <text>L-threonyl-[protein] + FAD = FMN-L-threonyl-[protein] + AMP + H(+)</text>
        <dbReference type="Rhea" id="RHEA:36847"/>
        <dbReference type="Rhea" id="RHEA-COMP:11060"/>
        <dbReference type="Rhea" id="RHEA-COMP:11061"/>
        <dbReference type="ChEBI" id="CHEBI:15378"/>
        <dbReference type="ChEBI" id="CHEBI:30013"/>
        <dbReference type="ChEBI" id="CHEBI:57692"/>
        <dbReference type="ChEBI" id="CHEBI:74257"/>
        <dbReference type="ChEBI" id="CHEBI:456215"/>
        <dbReference type="EC" id="2.7.1.180"/>
    </reaction>
</comment>
<dbReference type="InterPro" id="IPR024932">
    <property type="entry name" value="ApbE"/>
</dbReference>
<accession>A0A975MR72</accession>
<evidence type="ECO:0000256" key="2">
    <source>
        <dbReference type="ARBA" id="ARBA00011955"/>
    </source>
</evidence>
<proteinExistence type="inferred from homology"/>
<dbReference type="GO" id="GO:0016740">
    <property type="term" value="F:transferase activity"/>
    <property type="evidence" value="ECO:0007669"/>
    <property type="project" value="UniProtKB-UniRule"/>
</dbReference>
<dbReference type="AlphaFoldDB" id="A0A975MR72"/>
<reference evidence="13" key="1">
    <citation type="submission" date="2021-04" db="EMBL/GenBank/DDBJ databases">
        <title>Draft genome sequence data of methanotrophic Methylovulum sp. strain S1L and Methylomonas sp. strain S2AM isolated from boreal lake water columns.</title>
        <authorList>
            <person name="Rissanen A.J."/>
            <person name="Mangayil R."/>
            <person name="Svenning M.M."/>
            <person name="Khanongnuch R."/>
        </authorList>
    </citation>
    <scope>NUCLEOTIDE SEQUENCE</scope>
    <source>
        <strain evidence="13">S2AM</strain>
    </source>
</reference>